<accession>A0A5B7CQS7</accession>
<protein>
    <submittedName>
        <fullName evidence="1">Uncharacterized protein</fullName>
    </submittedName>
</protein>
<reference evidence="1 2" key="1">
    <citation type="submission" date="2019-05" db="EMBL/GenBank/DDBJ databases">
        <title>Another draft genome of Portunus trituberculatus and its Hox gene families provides insights of decapod evolution.</title>
        <authorList>
            <person name="Jeong J.-H."/>
            <person name="Song I."/>
            <person name="Kim S."/>
            <person name="Choi T."/>
            <person name="Kim D."/>
            <person name="Ryu S."/>
            <person name="Kim W."/>
        </authorList>
    </citation>
    <scope>NUCLEOTIDE SEQUENCE [LARGE SCALE GENOMIC DNA]</scope>
    <source>
        <tissue evidence="1">Muscle</tissue>
    </source>
</reference>
<evidence type="ECO:0000313" key="2">
    <source>
        <dbReference type="Proteomes" id="UP000324222"/>
    </source>
</evidence>
<dbReference type="AlphaFoldDB" id="A0A5B7CQS7"/>
<keyword evidence="2" id="KW-1185">Reference proteome</keyword>
<organism evidence="1 2">
    <name type="scientific">Portunus trituberculatus</name>
    <name type="common">Swimming crab</name>
    <name type="synonym">Neptunus trituberculatus</name>
    <dbReference type="NCBI Taxonomy" id="210409"/>
    <lineage>
        <taxon>Eukaryota</taxon>
        <taxon>Metazoa</taxon>
        <taxon>Ecdysozoa</taxon>
        <taxon>Arthropoda</taxon>
        <taxon>Crustacea</taxon>
        <taxon>Multicrustacea</taxon>
        <taxon>Malacostraca</taxon>
        <taxon>Eumalacostraca</taxon>
        <taxon>Eucarida</taxon>
        <taxon>Decapoda</taxon>
        <taxon>Pleocyemata</taxon>
        <taxon>Brachyura</taxon>
        <taxon>Eubrachyura</taxon>
        <taxon>Portunoidea</taxon>
        <taxon>Portunidae</taxon>
        <taxon>Portuninae</taxon>
        <taxon>Portunus</taxon>
    </lineage>
</organism>
<proteinExistence type="predicted"/>
<comment type="caution">
    <text evidence="1">The sequence shown here is derived from an EMBL/GenBank/DDBJ whole genome shotgun (WGS) entry which is preliminary data.</text>
</comment>
<gene>
    <name evidence="1" type="ORF">E2C01_004212</name>
</gene>
<dbReference type="EMBL" id="VSRR010000168">
    <property type="protein sequence ID" value="MPC11545.1"/>
    <property type="molecule type" value="Genomic_DNA"/>
</dbReference>
<name>A0A5B7CQS7_PORTR</name>
<evidence type="ECO:0000313" key="1">
    <source>
        <dbReference type="EMBL" id="MPC11545.1"/>
    </source>
</evidence>
<dbReference type="Proteomes" id="UP000324222">
    <property type="component" value="Unassembled WGS sequence"/>
</dbReference>
<sequence length="68" mass="7739">MGVYCEEITDTFQPMTCTSHCMLRVKSRHRLNELTVIGYTNVGFSRLQLLHPLLKTTTNAQQPTNTVV</sequence>